<dbReference type="Gene3D" id="3.30.1240.10">
    <property type="match status" value="1"/>
</dbReference>
<accession>L0RWW4</accession>
<evidence type="ECO:0000313" key="3">
    <source>
        <dbReference type="Proteomes" id="UP000010466"/>
    </source>
</evidence>
<evidence type="ECO:0000313" key="2">
    <source>
        <dbReference type="EMBL" id="CCP24607.1"/>
    </source>
</evidence>
<protein>
    <submittedName>
        <fullName evidence="2">COF family haloacid dehalogenase(HAD)-like hydrolase</fullName>
    </submittedName>
</protein>
<evidence type="ECO:0000256" key="1">
    <source>
        <dbReference type="ARBA" id="ARBA00001946"/>
    </source>
</evidence>
<proteinExistence type="predicted"/>
<dbReference type="PANTHER" id="PTHR10000:SF8">
    <property type="entry name" value="HAD SUPERFAMILY HYDROLASE-LIKE, TYPE 3"/>
    <property type="match status" value="1"/>
</dbReference>
<organism evidence="2 3">
    <name type="scientific">Mycoplasmopsis cynos (strain C142)</name>
    <name type="common">Mycoplasma cynos</name>
    <dbReference type="NCBI Taxonomy" id="1246955"/>
    <lineage>
        <taxon>Bacteria</taxon>
        <taxon>Bacillati</taxon>
        <taxon>Mycoplasmatota</taxon>
        <taxon>Mycoplasmoidales</taxon>
        <taxon>Metamycoplasmataceae</taxon>
        <taxon>Mycoplasmopsis</taxon>
    </lineage>
</organism>
<keyword evidence="3" id="KW-1185">Reference proteome</keyword>
<dbReference type="STRING" id="1246955.MCYN_0875"/>
<dbReference type="Gene3D" id="3.40.50.1000">
    <property type="entry name" value="HAD superfamily/HAD-like"/>
    <property type="match status" value="1"/>
</dbReference>
<dbReference type="eggNOG" id="COG0561">
    <property type="taxonomic scope" value="Bacteria"/>
</dbReference>
<comment type="cofactor">
    <cofactor evidence="1">
        <name>Mg(2+)</name>
        <dbReference type="ChEBI" id="CHEBI:18420"/>
    </cofactor>
</comment>
<dbReference type="AlphaFoldDB" id="L0RWW4"/>
<sequence length="280" mass="31692">MILFLEYNNSMKKPKIIFIDLDGTTLDGPGEKFWEKEPTEYTKSVINRLQSQIPVVVSTGRGVNDKTLNIVRKLGSETYIAWNGAQTVENGVVVKKHIIDKDISQELFNEIKKNKCFVVYNSNVKYYAFVKNWFYKLLMGFGKKSARKYNEYKNDFDVYKALIWSLSKTKIKKLAEKWGKMFEGKLEVSLSGSNNVLEITAANVSKGSAEVDFCLSKGIDPSEAIHFGDSMNDSSAKGKIGKLIAMANSVEELKQMADDITEHECNNSGLARYLEKNFLK</sequence>
<keyword evidence="2" id="KW-0378">Hydrolase</keyword>
<dbReference type="GO" id="GO:0005829">
    <property type="term" value="C:cytosol"/>
    <property type="evidence" value="ECO:0007669"/>
    <property type="project" value="TreeGrafter"/>
</dbReference>
<dbReference type="PANTHER" id="PTHR10000">
    <property type="entry name" value="PHOSPHOSERINE PHOSPHATASE"/>
    <property type="match status" value="1"/>
</dbReference>
<name>L0RWW4_MYCC1</name>
<reference evidence="3" key="1">
    <citation type="journal article" date="2013" name="Genome Announc.">
        <title>Complete genome sequence of Mycoplasma cynos strain C142.</title>
        <authorList>
            <person name="Walker C.A."/>
            <person name="Mannering S.A."/>
            <person name="Shields S."/>
            <person name="Blake D.P."/>
            <person name="Brownlie J."/>
        </authorList>
    </citation>
    <scope>NUCLEOTIDE SEQUENCE [LARGE SCALE GENOMIC DNA]</scope>
    <source>
        <strain evidence="3">C142</strain>
    </source>
</reference>
<dbReference type="PATRIC" id="fig|1246955.3.peg.795"/>
<dbReference type="InterPro" id="IPR036412">
    <property type="entry name" value="HAD-like_sf"/>
</dbReference>
<dbReference type="Proteomes" id="UP000010466">
    <property type="component" value="Chromosome"/>
</dbReference>
<dbReference type="SUPFAM" id="SSF56784">
    <property type="entry name" value="HAD-like"/>
    <property type="match status" value="1"/>
</dbReference>
<dbReference type="InterPro" id="IPR023214">
    <property type="entry name" value="HAD_sf"/>
</dbReference>
<dbReference type="GO" id="GO:0016791">
    <property type="term" value="F:phosphatase activity"/>
    <property type="evidence" value="ECO:0007669"/>
    <property type="project" value="TreeGrafter"/>
</dbReference>
<dbReference type="EMBL" id="HF559394">
    <property type="protein sequence ID" value="CCP24607.1"/>
    <property type="molecule type" value="Genomic_DNA"/>
</dbReference>
<dbReference type="NCBIfam" id="TIGR01484">
    <property type="entry name" value="HAD-SF-IIB"/>
    <property type="match status" value="1"/>
</dbReference>
<dbReference type="GO" id="GO:0000287">
    <property type="term" value="F:magnesium ion binding"/>
    <property type="evidence" value="ECO:0007669"/>
    <property type="project" value="TreeGrafter"/>
</dbReference>
<dbReference type="InterPro" id="IPR006379">
    <property type="entry name" value="HAD-SF_hydro_IIB"/>
</dbReference>
<dbReference type="KEGG" id="mcy:MCYN_0875"/>
<gene>
    <name evidence="2" type="primary">MCYN0875</name>
    <name evidence="2" type="ordered locus">MCYN_0875</name>
</gene>
<dbReference type="HOGENOM" id="CLU_044146_1_3_14"/>
<dbReference type="Pfam" id="PF08282">
    <property type="entry name" value="Hydrolase_3"/>
    <property type="match status" value="1"/>
</dbReference>